<reference evidence="2 3" key="1">
    <citation type="journal article" date="2009" name="Int. J. Syst. Evol. Microbiol.">
        <title>Paenibacillus contaminans sp. nov., isolated from a contaminated laboratory plate.</title>
        <authorList>
            <person name="Chou J.H."/>
            <person name="Lee J.H."/>
            <person name="Lin M.C."/>
            <person name="Chang P.S."/>
            <person name="Arun A.B."/>
            <person name="Young C.C."/>
            <person name="Chen W.M."/>
        </authorList>
    </citation>
    <scope>NUCLEOTIDE SEQUENCE [LARGE SCALE GENOMIC DNA]</scope>
    <source>
        <strain evidence="2 3">CKOBP-6</strain>
    </source>
</reference>
<name>A0A329LRP6_9BACL</name>
<gene>
    <name evidence="2" type="ORF">DQG23_38490</name>
</gene>
<dbReference type="GO" id="GO:0016747">
    <property type="term" value="F:acyltransferase activity, transferring groups other than amino-acyl groups"/>
    <property type="evidence" value="ECO:0007669"/>
    <property type="project" value="InterPro"/>
</dbReference>
<dbReference type="InterPro" id="IPR051531">
    <property type="entry name" value="N-acetyltransferase"/>
</dbReference>
<organism evidence="2 3">
    <name type="scientific">Paenibacillus contaminans</name>
    <dbReference type="NCBI Taxonomy" id="450362"/>
    <lineage>
        <taxon>Bacteria</taxon>
        <taxon>Bacillati</taxon>
        <taxon>Bacillota</taxon>
        <taxon>Bacilli</taxon>
        <taxon>Bacillales</taxon>
        <taxon>Paenibacillaceae</taxon>
        <taxon>Paenibacillus</taxon>
    </lineage>
</organism>
<dbReference type="PANTHER" id="PTHR43792">
    <property type="entry name" value="GNAT FAMILY, PUTATIVE (AFU_ORTHOLOGUE AFUA_3G00765)-RELATED-RELATED"/>
    <property type="match status" value="1"/>
</dbReference>
<evidence type="ECO:0000259" key="1">
    <source>
        <dbReference type="PROSITE" id="PS51186"/>
    </source>
</evidence>
<proteinExistence type="predicted"/>
<evidence type="ECO:0000313" key="2">
    <source>
        <dbReference type="EMBL" id="RAV10138.1"/>
    </source>
</evidence>
<feature type="domain" description="N-acetyltransferase" evidence="1">
    <location>
        <begin position="11"/>
        <end position="165"/>
    </location>
</feature>
<dbReference type="PROSITE" id="PS51186">
    <property type="entry name" value="GNAT"/>
    <property type="match status" value="1"/>
</dbReference>
<dbReference type="Gene3D" id="3.40.630.30">
    <property type="match status" value="1"/>
</dbReference>
<dbReference type="AlphaFoldDB" id="A0A329LRP6"/>
<dbReference type="InterPro" id="IPR000182">
    <property type="entry name" value="GNAT_dom"/>
</dbReference>
<dbReference type="SUPFAM" id="SSF55729">
    <property type="entry name" value="Acyl-CoA N-acyltransferases (Nat)"/>
    <property type="match status" value="1"/>
</dbReference>
<dbReference type="EMBL" id="QMFB01000045">
    <property type="protein sequence ID" value="RAV10138.1"/>
    <property type="molecule type" value="Genomic_DNA"/>
</dbReference>
<evidence type="ECO:0000313" key="3">
    <source>
        <dbReference type="Proteomes" id="UP000250369"/>
    </source>
</evidence>
<dbReference type="Proteomes" id="UP000250369">
    <property type="component" value="Unassembled WGS sequence"/>
</dbReference>
<comment type="caution">
    <text evidence="2">The sequence shown here is derived from an EMBL/GenBank/DDBJ whole genome shotgun (WGS) entry which is preliminary data.</text>
</comment>
<protein>
    <recommendedName>
        <fullName evidence="1">N-acetyltransferase domain-containing protein</fullName>
    </recommendedName>
</protein>
<keyword evidence="3" id="KW-1185">Reference proteome</keyword>
<sequence length="167" mass="19464">MRRMMVKTKRCSIKITNQADYNDLEKLYNDSKVWDYLGGQRSSHQIENRITEWINPEKNCQYWTVREIGSGAFLGCILLTPHYDGEYTQISYMFLSNYWGNGFAYEAISQVLCRSFEDKVYNKLIAEAQSANTSSCALLKKLGFYEVKRVIRFNAEQVIFALDYPSV</sequence>
<dbReference type="InterPro" id="IPR016181">
    <property type="entry name" value="Acyl_CoA_acyltransferase"/>
</dbReference>
<dbReference type="Pfam" id="PF13302">
    <property type="entry name" value="Acetyltransf_3"/>
    <property type="match status" value="1"/>
</dbReference>
<accession>A0A329LRP6</accession>
<dbReference type="PANTHER" id="PTHR43792:SF1">
    <property type="entry name" value="N-ACETYLTRANSFERASE DOMAIN-CONTAINING PROTEIN"/>
    <property type="match status" value="1"/>
</dbReference>